<dbReference type="EMBL" id="JAFHKK010000044">
    <property type="protein sequence ID" value="MBN2965528.1"/>
    <property type="molecule type" value="Genomic_DNA"/>
</dbReference>
<organism evidence="1 2">
    <name type="scientific">Sulfurospirillum tamanense</name>
    <dbReference type="NCBI Taxonomy" id="2813362"/>
    <lineage>
        <taxon>Bacteria</taxon>
        <taxon>Pseudomonadati</taxon>
        <taxon>Campylobacterota</taxon>
        <taxon>Epsilonproteobacteria</taxon>
        <taxon>Campylobacterales</taxon>
        <taxon>Sulfurospirillaceae</taxon>
        <taxon>Sulfurospirillum</taxon>
    </lineage>
</organism>
<accession>A0ABS2WVV4</accession>
<keyword evidence="1" id="KW-0808">Transferase</keyword>
<reference evidence="1 2" key="1">
    <citation type="submission" date="2021-02" db="EMBL/GenBank/DDBJ databases">
        <title>Sulfurospirillum tamanensis sp. nov.</title>
        <authorList>
            <person name="Frolova A."/>
            <person name="Merkel A."/>
            <person name="Slobodkin A."/>
        </authorList>
    </citation>
    <scope>NUCLEOTIDE SEQUENCE [LARGE SCALE GENOMIC DNA]</scope>
    <source>
        <strain evidence="1 2">T05b</strain>
    </source>
</reference>
<keyword evidence="2" id="KW-1185">Reference proteome</keyword>
<protein>
    <submittedName>
        <fullName evidence="1">Nucleotidyl transferase AbiEii/AbiGii toxin family protein</fullName>
    </submittedName>
</protein>
<name>A0ABS2WVV4_9BACT</name>
<dbReference type="Pfam" id="PF08843">
    <property type="entry name" value="AbiEii"/>
    <property type="match status" value="1"/>
</dbReference>
<dbReference type="GO" id="GO:0016740">
    <property type="term" value="F:transferase activity"/>
    <property type="evidence" value="ECO:0007669"/>
    <property type="project" value="UniProtKB-KW"/>
</dbReference>
<dbReference type="RefSeq" id="WP_205460089.1">
    <property type="nucleotide sequence ID" value="NZ_JAFHKK010000044.1"/>
</dbReference>
<proteinExistence type="predicted"/>
<reference evidence="2" key="2">
    <citation type="submission" date="2021-02" db="EMBL/GenBank/DDBJ databases">
        <title>Sulfurospirillum tamanensis sp. nov.</title>
        <authorList>
            <person name="Merkel A.Y."/>
        </authorList>
    </citation>
    <scope>NUCLEOTIDE SEQUENCE [LARGE SCALE GENOMIC DNA]</scope>
    <source>
        <strain evidence="2">T05b</strain>
    </source>
</reference>
<dbReference type="Proteomes" id="UP000703590">
    <property type="component" value="Unassembled WGS sequence"/>
</dbReference>
<comment type="caution">
    <text evidence="1">The sequence shown here is derived from an EMBL/GenBank/DDBJ whole genome shotgun (WGS) entry which is preliminary data.</text>
</comment>
<reference evidence="1 2" key="3">
    <citation type="submission" date="2021-02" db="EMBL/GenBank/DDBJ databases">
        <authorList>
            <person name="Merkel A.Y."/>
        </authorList>
    </citation>
    <scope>NUCLEOTIDE SEQUENCE [LARGE SCALE GENOMIC DNA]</scope>
    <source>
        <strain evidence="1 2">T05b</strain>
    </source>
</reference>
<evidence type="ECO:0000313" key="2">
    <source>
        <dbReference type="Proteomes" id="UP000703590"/>
    </source>
</evidence>
<dbReference type="InterPro" id="IPR014942">
    <property type="entry name" value="AbiEii"/>
</dbReference>
<gene>
    <name evidence="1" type="ORF">JWV37_12120</name>
</gene>
<evidence type="ECO:0000313" key="1">
    <source>
        <dbReference type="EMBL" id="MBN2965528.1"/>
    </source>
</evidence>
<sequence length="210" mass="24752">MDDLKNLNFLLPKTQKVLMTLMENCPFLKKYVLVGGSALALHVKHRKSEDLDFFTYENSFDKQEILTYVRSFGTVEIINQTNEQIDMLLEGVKVTFFNAHWSFLTPMKIKTFNLASLEAIAAMKVNVLFLRAKYRDYYDMYFLEKTMGLRNIFNHSQRVVEGINIKLFLVSLVYIDDIEDDAIDHLEPEEIISKEKIREYFQQQIDRLVK</sequence>